<dbReference type="Proteomes" id="UP000078542">
    <property type="component" value="Unassembled WGS sequence"/>
</dbReference>
<evidence type="ECO:0000313" key="1">
    <source>
        <dbReference type="EMBL" id="KYM99475.1"/>
    </source>
</evidence>
<gene>
    <name evidence="1" type="ORF">ALC62_09822</name>
</gene>
<organism evidence="1 2">
    <name type="scientific">Cyphomyrmex costatus</name>
    <dbReference type="NCBI Taxonomy" id="456900"/>
    <lineage>
        <taxon>Eukaryota</taxon>
        <taxon>Metazoa</taxon>
        <taxon>Ecdysozoa</taxon>
        <taxon>Arthropoda</taxon>
        <taxon>Hexapoda</taxon>
        <taxon>Insecta</taxon>
        <taxon>Pterygota</taxon>
        <taxon>Neoptera</taxon>
        <taxon>Endopterygota</taxon>
        <taxon>Hymenoptera</taxon>
        <taxon>Apocrita</taxon>
        <taxon>Aculeata</taxon>
        <taxon>Formicoidea</taxon>
        <taxon>Formicidae</taxon>
        <taxon>Myrmicinae</taxon>
        <taxon>Cyphomyrmex</taxon>
    </lineage>
</organism>
<proteinExistence type="predicted"/>
<protein>
    <submittedName>
        <fullName evidence="1">Uncharacterized protein</fullName>
    </submittedName>
</protein>
<name>A0A195CFI3_9HYME</name>
<accession>A0A195CFI3</accession>
<dbReference type="EMBL" id="KQ977827">
    <property type="protein sequence ID" value="KYM99475.1"/>
    <property type="molecule type" value="Genomic_DNA"/>
</dbReference>
<sequence>MVAAILLTRSSHVTRVAAESREKRASTSAPSPSRGLLPASYGFVVDNARMNISLDFRIYKRVRVSPRLIISFSRA</sequence>
<dbReference type="AlphaFoldDB" id="A0A195CFI3"/>
<evidence type="ECO:0000313" key="2">
    <source>
        <dbReference type="Proteomes" id="UP000078542"/>
    </source>
</evidence>
<reference evidence="1 2" key="1">
    <citation type="submission" date="2016-03" db="EMBL/GenBank/DDBJ databases">
        <title>Cyphomyrmex costatus WGS genome.</title>
        <authorList>
            <person name="Nygaard S."/>
            <person name="Hu H."/>
            <person name="Boomsma J."/>
            <person name="Zhang G."/>
        </authorList>
    </citation>
    <scope>NUCLEOTIDE SEQUENCE [LARGE SCALE GENOMIC DNA]</scope>
    <source>
        <strain evidence="1">MS0001</strain>
        <tissue evidence="1">Whole body</tissue>
    </source>
</reference>
<keyword evidence="2" id="KW-1185">Reference proteome</keyword>